<gene>
    <name evidence="1" type="ORF">CR155_12535</name>
</gene>
<dbReference type="GO" id="GO:0008998">
    <property type="term" value="F:ribonucleoside-triphosphate reductase (thioredoxin) activity"/>
    <property type="evidence" value="ECO:0007669"/>
    <property type="project" value="InterPro"/>
</dbReference>
<dbReference type="OrthoDB" id="9808075at2"/>
<organism evidence="1 2">
    <name type="scientific">Pollutimonas nitritireducens</name>
    <dbReference type="NCBI Taxonomy" id="2045209"/>
    <lineage>
        <taxon>Bacteria</taxon>
        <taxon>Pseudomonadati</taxon>
        <taxon>Pseudomonadota</taxon>
        <taxon>Betaproteobacteria</taxon>
        <taxon>Burkholderiales</taxon>
        <taxon>Alcaligenaceae</taxon>
        <taxon>Pollutimonas</taxon>
    </lineage>
</organism>
<reference evidence="1 2" key="1">
    <citation type="submission" date="2017-10" db="EMBL/GenBank/DDBJ databases">
        <title>Two draft genome sequences of Pusillimonas sp. strains isolated from a nitrate- and radionuclide-contaminated groundwater in Russia.</title>
        <authorList>
            <person name="Grouzdev D.S."/>
            <person name="Tourova T.P."/>
            <person name="Goeva M.A."/>
            <person name="Babich T.L."/>
            <person name="Sokolova D.S."/>
            <person name="Abdullin R."/>
            <person name="Poltaraus A.B."/>
            <person name="Toshchakov S.V."/>
            <person name="Nazina T.N."/>
        </authorList>
    </citation>
    <scope>NUCLEOTIDE SEQUENCE [LARGE SCALE GENOMIC DNA]</scope>
    <source>
        <strain evidence="1 2">JR1/69-2-13</strain>
    </source>
</reference>
<proteinExistence type="predicted"/>
<dbReference type="Proteomes" id="UP000234328">
    <property type="component" value="Unassembled WGS sequence"/>
</dbReference>
<evidence type="ECO:0000313" key="1">
    <source>
        <dbReference type="EMBL" id="PLC53636.1"/>
    </source>
</evidence>
<dbReference type="InterPro" id="IPR012833">
    <property type="entry name" value="NrdD"/>
</dbReference>
<dbReference type="EMBL" id="PDNV01000007">
    <property type="protein sequence ID" value="PLC53636.1"/>
    <property type="molecule type" value="Genomic_DNA"/>
</dbReference>
<dbReference type="Pfam" id="PF13597">
    <property type="entry name" value="NRDD"/>
    <property type="match status" value="1"/>
</dbReference>
<sequence length="63" mass="7275">MTSSQTHIPAAANNMTLSDEERQPCEIWTRVMGYHRPMSSFNIGKKGEFHERKYFMEGARLVA</sequence>
<comment type="caution">
    <text evidence="1">The sequence shown here is derived from an EMBL/GenBank/DDBJ whole genome shotgun (WGS) entry which is preliminary data.</text>
</comment>
<keyword evidence="2" id="KW-1185">Reference proteome</keyword>
<protein>
    <submittedName>
        <fullName evidence="1">Uncharacterized protein</fullName>
    </submittedName>
</protein>
<dbReference type="RefSeq" id="WP_102070359.1">
    <property type="nucleotide sequence ID" value="NZ_PDNV01000007.1"/>
</dbReference>
<dbReference type="GO" id="GO:0006260">
    <property type="term" value="P:DNA replication"/>
    <property type="evidence" value="ECO:0007669"/>
    <property type="project" value="InterPro"/>
</dbReference>
<name>A0A2N4UF58_9BURK</name>
<evidence type="ECO:0000313" key="2">
    <source>
        <dbReference type="Proteomes" id="UP000234328"/>
    </source>
</evidence>
<dbReference type="AlphaFoldDB" id="A0A2N4UF58"/>
<accession>A0A2N4UF58</accession>